<sequence>MDLSPHLSAANFRQGGCSGYRNGMQMILPTRQFATGACLQVPDAESSRHNASRADGGGLPEEAPRPVTFGKTARVPLSFSLSGGESRVWRSTGYSAPWFTVPGRPDRAHIVSAFVDDFTIFLCHTKQIRPALNLANWFGHLSGLQVQPNKSQSVILDTAMTQPTIRVSSSKEKTPKSKPEVTYANYATYIRRNYSTNCIHFPNTIVLSRVLFTAVVFTGLGS</sequence>
<accession>A0ABN8CKH3</accession>
<name>A0ABN8CKH3_9STRA</name>
<gene>
    <name evidence="2" type="ORF">PBS001_LOCUS275</name>
</gene>
<evidence type="ECO:0000313" key="3">
    <source>
        <dbReference type="Proteomes" id="UP001158986"/>
    </source>
</evidence>
<dbReference type="EMBL" id="CAKLCB010000013">
    <property type="protein sequence ID" value="CAH0513462.1"/>
    <property type="molecule type" value="Genomic_DNA"/>
</dbReference>
<proteinExistence type="predicted"/>
<protein>
    <recommendedName>
        <fullName evidence="4">Reverse transcriptase domain-containing protein</fullName>
    </recommendedName>
</protein>
<feature type="region of interest" description="Disordered" evidence="1">
    <location>
        <begin position="44"/>
        <end position="66"/>
    </location>
</feature>
<keyword evidence="3" id="KW-1185">Reference proteome</keyword>
<comment type="caution">
    <text evidence="2">The sequence shown here is derived from an EMBL/GenBank/DDBJ whole genome shotgun (WGS) entry which is preliminary data.</text>
</comment>
<evidence type="ECO:0008006" key="4">
    <source>
        <dbReference type="Google" id="ProtNLM"/>
    </source>
</evidence>
<reference evidence="2 3" key="1">
    <citation type="submission" date="2021-11" db="EMBL/GenBank/DDBJ databases">
        <authorList>
            <person name="Islam A."/>
            <person name="Islam S."/>
            <person name="Flora M.S."/>
            <person name="Rahman M."/>
            <person name="Ziaur R.M."/>
            <person name="Epstein J.H."/>
            <person name="Hassan M."/>
            <person name="Klassen M."/>
            <person name="Woodard K."/>
            <person name="Webb A."/>
            <person name="Webby R.J."/>
            <person name="El Zowalaty M.E."/>
        </authorList>
    </citation>
    <scope>NUCLEOTIDE SEQUENCE [LARGE SCALE GENOMIC DNA]</scope>
    <source>
        <strain evidence="2">Pbs1</strain>
    </source>
</reference>
<organism evidence="2 3">
    <name type="scientific">Peronospora belbahrii</name>
    <dbReference type="NCBI Taxonomy" id="622444"/>
    <lineage>
        <taxon>Eukaryota</taxon>
        <taxon>Sar</taxon>
        <taxon>Stramenopiles</taxon>
        <taxon>Oomycota</taxon>
        <taxon>Peronosporomycetes</taxon>
        <taxon>Peronosporales</taxon>
        <taxon>Peronosporaceae</taxon>
        <taxon>Peronospora</taxon>
    </lineage>
</organism>
<dbReference type="Proteomes" id="UP001158986">
    <property type="component" value="Unassembled WGS sequence"/>
</dbReference>
<evidence type="ECO:0000256" key="1">
    <source>
        <dbReference type="SAM" id="MobiDB-lite"/>
    </source>
</evidence>
<evidence type="ECO:0000313" key="2">
    <source>
        <dbReference type="EMBL" id="CAH0513462.1"/>
    </source>
</evidence>